<evidence type="ECO:0000313" key="2">
    <source>
        <dbReference type="Proteomes" id="UP000593567"/>
    </source>
</evidence>
<dbReference type="PANTHER" id="PTHR42902">
    <property type="entry name" value="MALATE SYNTHASE"/>
    <property type="match status" value="1"/>
</dbReference>
<organism evidence="1 2">
    <name type="scientific">Bugula neritina</name>
    <name type="common">Brown bryozoan</name>
    <name type="synonym">Sertularia neritina</name>
    <dbReference type="NCBI Taxonomy" id="10212"/>
    <lineage>
        <taxon>Eukaryota</taxon>
        <taxon>Metazoa</taxon>
        <taxon>Spiralia</taxon>
        <taxon>Lophotrochozoa</taxon>
        <taxon>Bryozoa</taxon>
        <taxon>Gymnolaemata</taxon>
        <taxon>Cheilostomatida</taxon>
        <taxon>Flustrina</taxon>
        <taxon>Buguloidea</taxon>
        <taxon>Bugulidae</taxon>
        <taxon>Bugula</taxon>
    </lineage>
</organism>
<accession>A0A7J7IRT3</accession>
<gene>
    <name evidence="1" type="ORF">EB796_025090</name>
</gene>
<dbReference type="PANTHER" id="PTHR42902:SF2">
    <property type="entry name" value="MALATE SYNTHASE"/>
    <property type="match status" value="1"/>
</dbReference>
<dbReference type="OrthoDB" id="4078635at2759"/>
<keyword evidence="2" id="KW-1185">Reference proteome</keyword>
<dbReference type="AlphaFoldDB" id="A0A7J7IRT3"/>
<dbReference type="InterPro" id="IPR006252">
    <property type="entry name" value="Malate_synthA"/>
</dbReference>
<dbReference type="SUPFAM" id="SSF51645">
    <property type="entry name" value="Malate synthase G"/>
    <property type="match status" value="1"/>
</dbReference>
<dbReference type="Proteomes" id="UP000593567">
    <property type="component" value="Unassembled WGS sequence"/>
</dbReference>
<evidence type="ECO:0000313" key="1">
    <source>
        <dbReference type="EMBL" id="KAF6016600.1"/>
    </source>
</evidence>
<dbReference type="Gene3D" id="3.20.20.360">
    <property type="entry name" value="Malate synthase, domain 3"/>
    <property type="match status" value="1"/>
</dbReference>
<sequence>MAFRVYTAPPPKGCERLFKTVFSAEAKAFIGELYTAFQSDIEELYRRRIKRRVELDTHNQLPDFLSETKAIRENLEWRVDPIPARLRNPLNSEANGIQVDFDDGHCPTWTNQILGYSNIIEFVSGSMPDFQFFNSSIVPFLSSSSKKITSLESGDFKVLIHSKIKIWPK</sequence>
<reference evidence="1" key="1">
    <citation type="submission" date="2020-06" db="EMBL/GenBank/DDBJ databases">
        <title>Draft genome of Bugula neritina, a colonial animal packing powerful symbionts and potential medicines.</title>
        <authorList>
            <person name="Rayko M."/>
        </authorList>
    </citation>
    <scope>NUCLEOTIDE SEQUENCE [LARGE SCALE GENOMIC DNA]</scope>
    <source>
        <strain evidence="1">Kwan_BN1</strain>
    </source>
</reference>
<proteinExistence type="predicted"/>
<dbReference type="GO" id="GO:0004474">
    <property type="term" value="F:malate synthase activity"/>
    <property type="evidence" value="ECO:0007669"/>
    <property type="project" value="InterPro"/>
</dbReference>
<dbReference type="InterPro" id="IPR011076">
    <property type="entry name" value="Malate_synth_sf"/>
</dbReference>
<protein>
    <recommendedName>
        <fullName evidence="3">Malate synthase</fullName>
    </recommendedName>
</protein>
<dbReference type="InterPro" id="IPR046363">
    <property type="entry name" value="MS_N_TIM-barrel_dom"/>
</dbReference>
<dbReference type="GO" id="GO:0005737">
    <property type="term" value="C:cytoplasm"/>
    <property type="evidence" value="ECO:0007669"/>
    <property type="project" value="TreeGrafter"/>
</dbReference>
<dbReference type="EMBL" id="VXIV02003505">
    <property type="protein sequence ID" value="KAF6016600.1"/>
    <property type="molecule type" value="Genomic_DNA"/>
</dbReference>
<comment type="caution">
    <text evidence="1">The sequence shown here is derived from an EMBL/GenBank/DDBJ whole genome shotgun (WGS) entry which is preliminary data.</text>
</comment>
<dbReference type="GO" id="GO:0006097">
    <property type="term" value="P:glyoxylate cycle"/>
    <property type="evidence" value="ECO:0007669"/>
    <property type="project" value="InterPro"/>
</dbReference>
<name>A0A7J7IRT3_BUGNE</name>
<evidence type="ECO:0008006" key="3">
    <source>
        <dbReference type="Google" id="ProtNLM"/>
    </source>
</evidence>